<reference evidence="14 15" key="2">
    <citation type="submission" date="2015-05" db="EMBL/GenBank/DDBJ databases">
        <authorList>
            <person name="Morales-Cruz A."/>
            <person name="Amrine K.C."/>
            <person name="Cantu D."/>
        </authorList>
    </citation>
    <scope>NUCLEOTIDE SEQUENCE [LARGE SCALE GENOMIC DNA]</scope>
    <source>
        <strain evidence="14">UCRPC4</strain>
    </source>
</reference>
<evidence type="ECO:0000256" key="4">
    <source>
        <dbReference type="ARBA" id="ARBA00015377"/>
    </source>
</evidence>
<name>A0A0G2FTW9_PHACM</name>
<dbReference type="InterPro" id="IPR036388">
    <property type="entry name" value="WH-like_DNA-bd_sf"/>
</dbReference>
<accession>A0A0G2FTW9</accession>
<comment type="catalytic activity">
    <reaction evidence="1">
        <text>a 4-O-methyl-thymidine in DNA + L-cysteinyl-[protein] = a thymidine in DNA + S-methyl-L-cysteinyl-[protein]</text>
        <dbReference type="Rhea" id="RHEA:53428"/>
        <dbReference type="Rhea" id="RHEA-COMP:10131"/>
        <dbReference type="Rhea" id="RHEA-COMP:10132"/>
        <dbReference type="Rhea" id="RHEA-COMP:13555"/>
        <dbReference type="Rhea" id="RHEA-COMP:13556"/>
        <dbReference type="ChEBI" id="CHEBI:29950"/>
        <dbReference type="ChEBI" id="CHEBI:82612"/>
        <dbReference type="ChEBI" id="CHEBI:137386"/>
        <dbReference type="ChEBI" id="CHEBI:137387"/>
        <dbReference type="EC" id="2.1.1.63"/>
    </reaction>
</comment>
<reference evidence="14 15" key="1">
    <citation type="submission" date="2015-05" db="EMBL/GenBank/DDBJ databases">
        <title>Distinctive expansion of gene families associated with plant cell wall degradation and secondary metabolism in the genomes of grapevine trunk pathogens.</title>
        <authorList>
            <person name="Lawrence D.P."/>
            <person name="Travadon R."/>
            <person name="Rolshausen P.E."/>
            <person name="Baumgartner K."/>
        </authorList>
    </citation>
    <scope>NUCLEOTIDE SEQUENCE [LARGE SCALE GENOMIC DNA]</scope>
    <source>
        <strain evidence="14">UCRPC4</strain>
    </source>
</reference>
<evidence type="ECO:0000256" key="2">
    <source>
        <dbReference type="ARBA" id="ARBA00008711"/>
    </source>
</evidence>
<comment type="caution">
    <text evidence="14">The sequence shown here is derived from an EMBL/GenBank/DDBJ whole genome shotgun (WGS) entry which is preliminary data.</text>
</comment>
<comment type="catalytic activity">
    <reaction evidence="11">
        <text>a 6-O-methyl-2'-deoxyguanosine in DNA + L-cysteinyl-[protein] = S-methyl-L-cysteinyl-[protein] + a 2'-deoxyguanosine in DNA</text>
        <dbReference type="Rhea" id="RHEA:24000"/>
        <dbReference type="Rhea" id="RHEA-COMP:10131"/>
        <dbReference type="Rhea" id="RHEA-COMP:10132"/>
        <dbReference type="Rhea" id="RHEA-COMP:11367"/>
        <dbReference type="Rhea" id="RHEA-COMP:11368"/>
        <dbReference type="ChEBI" id="CHEBI:29950"/>
        <dbReference type="ChEBI" id="CHEBI:82612"/>
        <dbReference type="ChEBI" id="CHEBI:85445"/>
        <dbReference type="ChEBI" id="CHEBI:85448"/>
        <dbReference type="EC" id="2.1.1.63"/>
    </reaction>
</comment>
<feature type="region of interest" description="Disordered" evidence="12">
    <location>
        <begin position="120"/>
        <end position="174"/>
    </location>
</feature>
<evidence type="ECO:0000256" key="11">
    <source>
        <dbReference type="ARBA" id="ARBA00049348"/>
    </source>
</evidence>
<dbReference type="GO" id="GO:0032259">
    <property type="term" value="P:methylation"/>
    <property type="evidence" value="ECO:0007669"/>
    <property type="project" value="UniProtKB-KW"/>
</dbReference>
<dbReference type="AlphaFoldDB" id="A0A0G2FTW9"/>
<keyword evidence="15" id="KW-1185">Reference proteome</keyword>
<gene>
    <name evidence="14" type="ORF">UCRPC4_g06385</name>
</gene>
<dbReference type="PANTHER" id="PTHR10815">
    <property type="entry name" value="METHYLATED-DNA--PROTEIN-CYSTEINE METHYLTRANSFERASE"/>
    <property type="match status" value="1"/>
</dbReference>
<evidence type="ECO:0000256" key="7">
    <source>
        <dbReference type="ARBA" id="ARBA00022763"/>
    </source>
</evidence>
<protein>
    <recommendedName>
        <fullName evidence="4">Methylated-DNA--protein-cysteine methyltransferase</fullName>
        <ecNumber evidence="3">2.1.1.63</ecNumber>
    </recommendedName>
    <alternativeName>
        <fullName evidence="9">6-O-methylguanine-DNA methyltransferase</fullName>
    </alternativeName>
    <alternativeName>
        <fullName evidence="10">O-6-methylguanine-DNA-alkyltransferase</fullName>
    </alternativeName>
</protein>
<dbReference type="GO" id="GO:0006281">
    <property type="term" value="P:DNA repair"/>
    <property type="evidence" value="ECO:0007669"/>
    <property type="project" value="UniProtKB-KW"/>
</dbReference>
<dbReference type="CDD" id="cd06445">
    <property type="entry name" value="ATase"/>
    <property type="match status" value="1"/>
</dbReference>
<dbReference type="EMBL" id="LCWF01000190">
    <property type="protein sequence ID" value="KKY15328.1"/>
    <property type="molecule type" value="Genomic_DNA"/>
</dbReference>
<keyword evidence="6 14" id="KW-0808">Transferase</keyword>
<dbReference type="EC" id="2.1.1.63" evidence="3"/>
<evidence type="ECO:0000256" key="1">
    <source>
        <dbReference type="ARBA" id="ARBA00001286"/>
    </source>
</evidence>
<evidence type="ECO:0000256" key="6">
    <source>
        <dbReference type="ARBA" id="ARBA00022679"/>
    </source>
</evidence>
<dbReference type="GO" id="GO:0003908">
    <property type="term" value="F:methylated-DNA-[protein]-cysteine S-methyltransferase activity"/>
    <property type="evidence" value="ECO:0007669"/>
    <property type="project" value="UniProtKB-EC"/>
</dbReference>
<evidence type="ECO:0000256" key="8">
    <source>
        <dbReference type="ARBA" id="ARBA00023204"/>
    </source>
</evidence>
<dbReference type="OrthoDB" id="1907495at2759"/>
<dbReference type="Pfam" id="PF01035">
    <property type="entry name" value="DNA_binding_1"/>
    <property type="match status" value="1"/>
</dbReference>
<dbReference type="NCBIfam" id="TIGR00589">
    <property type="entry name" value="ogt"/>
    <property type="match status" value="1"/>
</dbReference>
<comment type="similarity">
    <text evidence="2">Belongs to the MGMT family.</text>
</comment>
<dbReference type="Gene3D" id="1.10.10.10">
    <property type="entry name" value="Winged helix-like DNA-binding domain superfamily/Winged helix DNA-binding domain"/>
    <property type="match status" value="1"/>
</dbReference>
<dbReference type="PROSITE" id="PS00374">
    <property type="entry name" value="MGMT"/>
    <property type="match status" value="1"/>
</dbReference>
<dbReference type="InterPro" id="IPR014048">
    <property type="entry name" value="MethylDNA_cys_MeTrfase_DNA-bd"/>
</dbReference>
<evidence type="ECO:0000256" key="3">
    <source>
        <dbReference type="ARBA" id="ARBA00011918"/>
    </source>
</evidence>
<evidence type="ECO:0000313" key="14">
    <source>
        <dbReference type="EMBL" id="KKY15328.1"/>
    </source>
</evidence>
<keyword evidence="7" id="KW-0227">DNA damage</keyword>
<evidence type="ECO:0000256" key="10">
    <source>
        <dbReference type="ARBA" id="ARBA00031621"/>
    </source>
</evidence>
<evidence type="ECO:0000256" key="9">
    <source>
        <dbReference type="ARBA" id="ARBA00030795"/>
    </source>
</evidence>
<proteinExistence type="inferred from homology"/>
<keyword evidence="5 14" id="KW-0489">Methyltransferase</keyword>
<dbReference type="PANTHER" id="PTHR10815:SF13">
    <property type="entry name" value="METHYLATED-DNA--PROTEIN-CYSTEINE METHYLTRANSFERASE"/>
    <property type="match status" value="1"/>
</dbReference>
<evidence type="ECO:0000256" key="12">
    <source>
        <dbReference type="SAM" id="MobiDB-lite"/>
    </source>
</evidence>
<dbReference type="InterPro" id="IPR001497">
    <property type="entry name" value="MethylDNA_cys_MeTrfase_AS"/>
</dbReference>
<keyword evidence="8" id="KW-0234">DNA repair</keyword>
<feature type="domain" description="Methylated-DNA-[protein]-cysteine S-methyltransferase DNA binding" evidence="13">
    <location>
        <begin position="197"/>
        <end position="281"/>
    </location>
</feature>
<evidence type="ECO:0000256" key="5">
    <source>
        <dbReference type="ARBA" id="ARBA00022603"/>
    </source>
</evidence>
<evidence type="ECO:0000259" key="13">
    <source>
        <dbReference type="Pfam" id="PF01035"/>
    </source>
</evidence>
<evidence type="ECO:0000313" key="15">
    <source>
        <dbReference type="Proteomes" id="UP000053317"/>
    </source>
</evidence>
<dbReference type="InterPro" id="IPR036217">
    <property type="entry name" value="MethylDNA_cys_MeTrfase_DNAb"/>
</dbReference>
<sequence length="303" mass="33530">MTTAAIEELRSQWKTLYTVVLPAKACAKDSSQPNWPVHLDHCFARIILDDVVGEGKSPWTDVLRAPAINNMSEIQLRRCIELGDEILNGTEDLGQLNEKSLNARGKKRPQQMAGGVILEKESESGAKSKKRTMVPDAKAFDRMTPKKQKSNKQQTSLSFKAKGEGDTQFTEHSQDDLKEKHSIILQRIASKDDLTPYRKRLYSTLLSVPTGRYTTYAAMSDYLKSSARAVGNGMRNNPFAPEVPCHRVLAASGSIGGFGGDWGKDGKNASKKVDLLRNEGVKFDSRGKVYGLPFKDLRDLSVA</sequence>
<dbReference type="Proteomes" id="UP000053317">
    <property type="component" value="Unassembled WGS sequence"/>
</dbReference>
<dbReference type="SUPFAM" id="SSF46767">
    <property type="entry name" value="Methylated DNA-protein cysteine methyltransferase, C-terminal domain"/>
    <property type="match status" value="1"/>
</dbReference>
<organism evidence="14 15">
    <name type="scientific">Phaeomoniella chlamydospora</name>
    <name type="common">Phaeoacremonium chlamydosporum</name>
    <dbReference type="NCBI Taxonomy" id="158046"/>
    <lineage>
        <taxon>Eukaryota</taxon>
        <taxon>Fungi</taxon>
        <taxon>Dikarya</taxon>
        <taxon>Ascomycota</taxon>
        <taxon>Pezizomycotina</taxon>
        <taxon>Eurotiomycetes</taxon>
        <taxon>Chaetothyriomycetidae</taxon>
        <taxon>Phaeomoniellales</taxon>
        <taxon>Phaeomoniellaceae</taxon>
        <taxon>Phaeomoniella</taxon>
    </lineage>
</organism>